<name>A0A6N9H8E7_9MICO</name>
<feature type="compositionally biased region" description="Low complexity" evidence="1">
    <location>
        <begin position="42"/>
        <end position="53"/>
    </location>
</feature>
<gene>
    <name evidence="3" type="ORF">GSY69_10125</name>
</gene>
<dbReference type="RefSeq" id="WP_160953731.1">
    <property type="nucleotide sequence ID" value="NZ_WWEQ01000046.1"/>
</dbReference>
<feature type="signal peptide" evidence="2">
    <location>
        <begin position="1"/>
        <end position="25"/>
    </location>
</feature>
<feature type="compositionally biased region" description="Polar residues" evidence="1">
    <location>
        <begin position="114"/>
        <end position="124"/>
    </location>
</feature>
<comment type="caution">
    <text evidence="3">The sequence shown here is derived from an EMBL/GenBank/DDBJ whole genome shotgun (WGS) entry which is preliminary data.</text>
</comment>
<keyword evidence="2" id="KW-0732">Signal</keyword>
<organism evidence="3 4">
    <name type="scientific">Brevibacterium rongguiense</name>
    <dbReference type="NCBI Taxonomy" id="2695267"/>
    <lineage>
        <taxon>Bacteria</taxon>
        <taxon>Bacillati</taxon>
        <taxon>Actinomycetota</taxon>
        <taxon>Actinomycetes</taxon>
        <taxon>Micrococcales</taxon>
        <taxon>Brevibacteriaceae</taxon>
        <taxon>Brevibacterium</taxon>
    </lineage>
</organism>
<feature type="compositionally biased region" description="Basic residues" evidence="1">
    <location>
        <begin position="54"/>
        <end position="63"/>
    </location>
</feature>
<evidence type="ECO:0000313" key="4">
    <source>
        <dbReference type="Proteomes" id="UP000469215"/>
    </source>
</evidence>
<evidence type="ECO:0000256" key="1">
    <source>
        <dbReference type="SAM" id="MobiDB-lite"/>
    </source>
</evidence>
<sequence>MKSTILLAAVACTASAALLAPAAVAAPGPQLTTGPVNADLGGASAAASANRAPAVKRHTTHTTPKKTVTVKANDLTVMGVTWKGSDPSSQYRVLEHGIWGAWKDMPADDGGGPDSSSAEGSGAV</sequence>
<dbReference type="EMBL" id="WWEQ01000046">
    <property type="protein sequence ID" value="MYM20310.1"/>
    <property type="molecule type" value="Genomic_DNA"/>
</dbReference>
<dbReference type="AlphaFoldDB" id="A0A6N9H8E7"/>
<feature type="region of interest" description="Disordered" evidence="1">
    <location>
        <begin position="103"/>
        <end position="124"/>
    </location>
</feature>
<feature type="chain" id="PRO_5027106875" evidence="2">
    <location>
        <begin position="26"/>
        <end position="124"/>
    </location>
</feature>
<protein>
    <submittedName>
        <fullName evidence="3">Uncharacterized protein</fullName>
    </submittedName>
</protein>
<evidence type="ECO:0000313" key="3">
    <source>
        <dbReference type="EMBL" id="MYM20310.1"/>
    </source>
</evidence>
<reference evidence="3 4" key="1">
    <citation type="submission" date="2020-01" db="EMBL/GenBank/DDBJ databases">
        <authorList>
            <person name="Deng T."/>
        </authorList>
    </citation>
    <scope>NUCLEOTIDE SEQUENCE [LARGE SCALE GENOMIC DNA]</scope>
    <source>
        <strain evidence="3 4">5221</strain>
    </source>
</reference>
<keyword evidence="4" id="KW-1185">Reference proteome</keyword>
<evidence type="ECO:0000256" key="2">
    <source>
        <dbReference type="SAM" id="SignalP"/>
    </source>
</evidence>
<proteinExistence type="predicted"/>
<feature type="region of interest" description="Disordered" evidence="1">
    <location>
        <begin position="42"/>
        <end position="63"/>
    </location>
</feature>
<dbReference type="Proteomes" id="UP000469215">
    <property type="component" value="Unassembled WGS sequence"/>
</dbReference>
<accession>A0A6N9H8E7</accession>